<evidence type="ECO:0000313" key="1">
    <source>
        <dbReference type="EMBL" id="KAJ9095677.1"/>
    </source>
</evidence>
<organism evidence="1 2">
    <name type="scientific">Naganishia friedmannii</name>
    <dbReference type="NCBI Taxonomy" id="89922"/>
    <lineage>
        <taxon>Eukaryota</taxon>
        <taxon>Fungi</taxon>
        <taxon>Dikarya</taxon>
        <taxon>Basidiomycota</taxon>
        <taxon>Agaricomycotina</taxon>
        <taxon>Tremellomycetes</taxon>
        <taxon>Filobasidiales</taxon>
        <taxon>Filobasidiaceae</taxon>
        <taxon>Naganishia</taxon>
    </lineage>
</organism>
<dbReference type="Proteomes" id="UP001227268">
    <property type="component" value="Unassembled WGS sequence"/>
</dbReference>
<comment type="caution">
    <text evidence="1">The sequence shown here is derived from an EMBL/GenBank/DDBJ whole genome shotgun (WGS) entry which is preliminary data.</text>
</comment>
<protein>
    <submittedName>
        <fullName evidence="1">Uncharacterized protein</fullName>
    </submittedName>
</protein>
<dbReference type="EMBL" id="JASBWT010000021">
    <property type="protein sequence ID" value="KAJ9095677.1"/>
    <property type="molecule type" value="Genomic_DNA"/>
</dbReference>
<gene>
    <name evidence="1" type="ORF">QFC21_005549</name>
</gene>
<keyword evidence="2" id="KW-1185">Reference proteome</keyword>
<proteinExistence type="predicted"/>
<evidence type="ECO:0000313" key="2">
    <source>
        <dbReference type="Proteomes" id="UP001227268"/>
    </source>
</evidence>
<accession>A0ACC2V8R2</accession>
<sequence>MYGYRDRGDDASANPEVSGKLHYFKSMHYLRAVFRGLYTVALLILATDGLTSSQKINHQE</sequence>
<name>A0ACC2V8R2_9TREE</name>
<reference evidence="1" key="1">
    <citation type="submission" date="2023-04" db="EMBL/GenBank/DDBJ databases">
        <title>Draft Genome sequencing of Naganishia species isolated from polar environments using Oxford Nanopore Technology.</title>
        <authorList>
            <person name="Leo P."/>
            <person name="Venkateswaran K."/>
        </authorList>
    </citation>
    <scope>NUCLEOTIDE SEQUENCE</scope>
    <source>
        <strain evidence="1">MNA-CCFEE 5423</strain>
    </source>
</reference>